<dbReference type="SUPFAM" id="SSF48179">
    <property type="entry name" value="6-phosphogluconate dehydrogenase C-terminal domain-like"/>
    <property type="match status" value="1"/>
</dbReference>
<dbReference type="Gene3D" id="3.40.50.720">
    <property type="entry name" value="NAD(P)-binding Rossmann-like Domain"/>
    <property type="match status" value="1"/>
</dbReference>
<comment type="pathway">
    <text evidence="2 11">Cofactor biosynthesis; (R)-pantothenate biosynthesis; (R)-pantoate from 3-methyl-2-oxobutanoate: step 2/2.</text>
</comment>
<evidence type="ECO:0000256" key="11">
    <source>
        <dbReference type="RuleBase" id="RU362068"/>
    </source>
</evidence>
<evidence type="ECO:0000313" key="14">
    <source>
        <dbReference type="EMBL" id="PZD93903.1"/>
    </source>
</evidence>
<evidence type="ECO:0000259" key="13">
    <source>
        <dbReference type="Pfam" id="PF08546"/>
    </source>
</evidence>
<name>A0A2W1L4R7_9BACL</name>
<reference evidence="14 15" key="1">
    <citation type="submission" date="2018-06" db="EMBL/GenBank/DDBJ databases">
        <title>Paenibacillus imtechensis sp. nov.</title>
        <authorList>
            <person name="Pinnaka A.K."/>
            <person name="Singh H."/>
            <person name="Kaur M."/>
        </authorList>
    </citation>
    <scope>NUCLEOTIDE SEQUENCE [LARGE SCALE GENOMIC DNA]</scope>
    <source>
        <strain evidence="14 15">SMB1</strain>
    </source>
</reference>
<dbReference type="InterPro" id="IPR036291">
    <property type="entry name" value="NAD(P)-bd_dom_sf"/>
</dbReference>
<sequence length="329" mass="34631">MGAVVLRFHIIGGGAVGLSYAGRLALAGSPVMVWTRTAGQAGMLAAEGIVVVGSSGTVAAAPVQAAAAAEYPSWREADKRGGAECLLLTVKQTHISDPVLLRLIQELAAERLPVLCLQNGVGHIEHLQSELPGITFIPAVTTEGALRQDGRTVQLTGQGELHMGESRDAQWQKMLLNTLNEAGIAAFMSKDINNRIYRKLLVNAVINPLTALLGVRNGELQQQPGVPELMKKLHEETMAVLLAAGLPETGHEWEELLTVCEKTANNRSSMLADIRNGRQTEIAAINGGVVKLAEKLGMAAPLNLALVDLVAAVAEQSGKGRNAGGDDTG</sequence>
<feature type="domain" description="Ketopantoate reductase N-terminal" evidence="12">
    <location>
        <begin position="8"/>
        <end position="166"/>
    </location>
</feature>
<evidence type="ECO:0000256" key="1">
    <source>
        <dbReference type="ARBA" id="ARBA00002919"/>
    </source>
</evidence>
<dbReference type="Proteomes" id="UP000249522">
    <property type="component" value="Unassembled WGS sequence"/>
</dbReference>
<protein>
    <recommendedName>
        <fullName evidence="5 11">2-dehydropantoate 2-reductase</fullName>
        <ecNumber evidence="4 11">1.1.1.169</ecNumber>
    </recommendedName>
    <alternativeName>
        <fullName evidence="9 11">Ketopantoate reductase</fullName>
    </alternativeName>
</protein>
<evidence type="ECO:0000256" key="5">
    <source>
        <dbReference type="ARBA" id="ARBA00019465"/>
    </source>
</evidence>
<comment type="function">
    <text evidence="1 11">Catalyzes the NADPH-dependent reduction of ketopantoate into pantoic acid.</text>
</comment>
<dbReference type="FunFam" id="1.10.1040.10:FF:000017">
    <property type="entry name" value="2-dehydropantoate 2-reductase"/>
    <property type="match status" value="1"/>
</dbReference>
<dbReference type="OrthoDB" id="9800163at2"/>
<evidence type="ECO:0000256" key="2">
    <source>
        <dbReference type="ARBA" id="ARBA00004994"/>
    </source>
</evidence>
<evidence type="ECO:0000256" key="9">
    <source>
        <dbReference type="ARBA" id="ARBA00032024"/>
    </source>
</evidence>
<feature type="domain" description="Ketopantoate reductase C-terminal" evidence="13">
    <location>
        <begin position="191"/>
        <end position="313"/>
    </location>
</feature>
<dbReference type="UniPathway" id="UPA00028">
    <property type="reaction ID" value="UER00004"/>
</dbReference>
<keyword evidence="15" id="KW-1185">Reference proteome</keyword>
<evidence type="ECO:0000259" key="12">
    <source>
        <dbReference type="Pfam" id="PF02558"/>
    </source>
</evidence>
<dbReference type="InterPro" id="IPR003710">
    <property type="entry name" value="ApbA"/>
</dbReference>
<evidence type="ECO:0000256" key="4">
    <source>
        <dbReference type="ARBA" id="ARBA00013014"/>
    </source>
</evidence>
<dbReference type="SUPFAM" id="SSF51735">
    <property type="entry name" value="NAD(P)-binding Rossmann-fold domains"/>
    <property type="match status" value="1"/>
</dbReference>
<evidence type="ECO:0000313" key="15">
    <source>
        <dbReference type="Proteomes" id="UP000249522"/>
    </source>
</evidence>
<organism evidence="14 15">
    <name type="scientific">Paenibacillus sambharensis</name>
    <dbReference type="NCBI Taxonomy" id="1803190"/>
    <lineage>
        <taxon>Bacteria</taxon>
        <taxon>Bacillati</taxon>
        <taxon>Bacillota</taxon>
        <taxon>Bacilli</taxon>
        <taxon>Bacillales</taxon>
        <taxon>Paenibacillaceae</taxon>
        <taxon>Paenibacillus</taxon>
    </lineage>
</organism>
<dbReference type="PANTHER" id="PTHR43765">
    <property type="entry name" value="2-DEHYDROPANTOATE 2-REDUCTASE-RELATED"/>
    <property type="match status" value="1"/>
</dbReference>
<proteinExistence type="inferred from homology"/>
<evidence type="ECO:0000256" key="7">
    <source>
        <dbReference type="ARBA" id="ARBA00022857"/>
    </source>
</evidence>
<dbReference type="Gene3D" id="1.10.1040.10">
    <property type="entry name" value="N-(1-d-carboxylethyl)-l-norvaline Dehydrogenase, domain 2"/>
    <property type="match status" value="1"/>
</dbReference>
<evidence type="ECO:0000256" key="6">
    <source>
        <dbReference type="ARBA" id="ARBA00022655"/>
    </source>
</evidence>
<dbReference type="GO" id="GO:0005737">
    <property type="term" value="C:cytoplasm"/>
    <property type="evidence" value="ECO:0007669"/>
    <property type="project" value="TreeGrafter"/>
</dbReference>
<comment type="caution">
    <text evidence="14">The sequence shown here is derived from an EMBL/GenBank/DDBJ whole genome shotgun (WGS) entry which is preliminary data.</text>
</comment>
<dbReference type="Pfam" id="PF02558">
    <property type="entry name" value="ApbA"/>
    <property type="match status" value="1"/>
</dbReference>
<keyword evidence="7 11" id="KW-0521">NADP</keyword>
<comment type="similarity">
    <text evidence="3 11">Belongs to the ketopantoate reductase family.</text>
</comment>
<accession>A0A2W1L4R7</accession>
<evidence type="ECO:0000256" key="10">
    <source>
        <dbReference type="ARBA" id="ARBA00048793"/>
    </source>
</evidence>
<dbReference type="InterPro" id="IPR013332">
    <property type="entry name" value="KPR_N"/>
</dbReference>
<dbReference type="InterPro" id="IPR050838">
    <property type="entry name" value="Ketopantoate_reductase"/>
</dbReference>
<dbReference type="EMBL" id="QKRB01000055">
    <property type="protein sequence ID" value="PZD93903.1"/>
    <property type="molecule type" value="Genomic_DNA"/>
</dbReference>
<dbReference type="PANTHER" id="PTHR43765:SF2">
    <property type="entry name" value="2-DEHYDROPANTOATE 2-REDUCTASE"/>
    <property type="match status" value="1"/>
</dbReference>
<dbReference type="NCBIfam" id="TIGR00745">
    <property type="entry name" value="apbA_panE"/>
    <property type="match status" value="1"/>
</dbReference>
<dbReference type="GO" id="GO:0050661">
    <property type="term" value="F:NADP binding"/>
    <property type="evidence" value="ECO:0007669"/>
    <property type="project" value="TreeGrafter"/>
</dbReference>
<keyword evidence="8 11" id="KW-0560">Oxidoreductase</keyword>
<dbReference type="InterPro" id="IPR013752">
    <property type="entry name" value="KPA_reductase"/>
</dbReference>
<dbReference type="EC" id="1.1.1.169" evidence="4 11"/>
<keyword evidence="6 11" id="KW-0566">Pantothenate biosynthesis</keyword>
<dbReference type="AlphaFoldDB" id="A0A2W1L4R7"/>
<dbReference type="InterPro" id="IPR013328">
    <property type="entry name" value="6PGD_dom2"/>
</dbReference>
<dbReference type="Pfam" id="PF08546">
    <property type="entry name" value="ApbA_C"/>
    <property type="match status" value="1"/>
</dbReference>
<evidence type="ECO:0000256" key="8">
    <source>
        <dbReference type="ARBA" id="ARBA00023002"/>
    </source>
</evidence>
<dbReference type="GO" id="GO:0008677">
    <property type="term" value="F:2-dehydropantoate 2-reductase activity"/>
    <property type="evidence" value="ECO:0007669"/>
    <property type="project" value="UniProtKB-EC"/>
</dbReference>
<dbReference type="GO" id="GO:0015940">
    <property type="term" value="P:pantothenate biosynthetic process"/>
    <property type="evidence" value="ECO:0007669"/>
    <property type="project" value="UniProtKB-UniPathway"/>
</dbReference>
<dbReference type="InterPro" id="IPR008927">
    <property type="entry name" value="6-PGluconate_DH-like_C_sf"/>
</dbReference>
<gene>
    <name evidence="14" type="ORF">DNH61_20615</name>
</gene>
<comment type="catalytic activity">
    <reaction evidence="10 11">
        <text>(R)-pantoate + NADP(+) = 2-dehydropantoate + NADPH + H(+)</text>
        <dbReference type="Rhea" id="RHEA:16233"/>
        <dbReference type="ChEBI" id="CHEBI:11561"/>
        <dbReference type="ChEBI" id="CHEBI:15378"/>
        <dbReference type="ChEBI" id="CHEBI:15980"/>
        <dbReference type="ChEBI" id="CHEBI:57783"/>
        <dbReference type="ChEBI" id="CHEBI:58349"/>
        <dbReference type="EC" id="1.1.1.169"/>
    </reaction>
</comment>
<evidence type="ECO:0000256" key="3">
    <source>
        <dbReference type="ARBA" id="ARBA00007870"/>
    </source>
</evidence>